<accession>A0A1N7KIP9</accession>
<organism evidence="1 2">
    <name type="scientific">Chryseobacterium gambrini</name>
    <dbReference type="NCBI Taxonomy" id="373672"/>
    <lineage>
        <taxon>Bacteria</taxon>
        <taxon>Pseudomonadati</taxon>
        <taxon>Bacteroidota</taxon>
        <taxon>Flavobacteriia</taxon>
        <taxon>Flavobacteriales</taxon>
        <taxon>Weeksellaceae</taxon>
        <taxon>Chryseobacterium group</taxon>
        <taxon>Chryseobacterium</taxon>
    </lineage>
</organism>
<protein>
    <submittedName>
        <fullName evidence="1">L,D-transpeptidase catalytic domain</fullName>
    </submittedName>
</protein>
<dbReference type="STRING" id="373672.SAMN05421785_101518"/>
<dbReference type="Proteomes" id="UP000185781">
    <property type="component" value="Unassembled WGS sequence"/>
</dbReference>
<dbReference type="EMBL" id="FTOV01000001">
    <property type="protein sequence ID" value="SIS61374.1"/>
    <property type="molecule type" value="Genomic_DNA"/>
</dbReference>
<dbReference type="InterPro" id="IPR032676">
    <property type="entry name" value="YkuD_2"/>
</dbReference>
<dbReference type="RefSeq" id="WP_076390338.1">
    <property type="nucleotide sequence ID" value="NZ_FTOV01000001.1"/>
</dbReference>
<proteinExistence type="predicted"/>
<evidence type="ECO:0000313" key="2">
    <source>
        <dbReference type="Proteomes" id="UP000185781"/>
    </source>
</evidence>
<reference evidence="1 2" key="1">
    <citation type="submission" date="2017-01" db="EMBL/GenBank/DDBJ databases">
        <authorList>
            <person name="Mah S.A."/>
            <person name="Swanson W.J."/>
            <person name="Moy G.W."/>
            <person name="Vacquier V.D."/>
        </authorList>
    </citation>
    <scope>NUCLEOTIDE SEQUENCE [LARGE SCALE GENOMIC DNA]</scope>
    <source>
        <strain evidence="1 2">DSM 18014</strain>
    </source>
</reference>
<dbReference type="AlphaFoldDB" id="A0A1N7KIP9"/>
<dbReference type="Pfam" id="PF13645">
    <property type="entry name" value="YkuD_2"/>
    <property type="match status" value="1"/>
</dbReference>
<sequence length="193" mass="21858">MMKHFIFLFLFFISCSKFDSQASNTVEDLPKSKILEVKNFIKGKNYNQNLAVFINFKIHSGKYRYFVYDLKNNKILQKAIVAHGDGSVVKNSSALKFSNVDGSHQSSLGKYEIRESYSGKFGKAYRLNGLDETNSNARARAIVLHSYYCIPDKESANPACLSFGCPMLSKNAFNETSKFIDGSKETIILYAFY</sequence>
<dbReference type="PANTHER" id="PTHR38477:SF1">
    <property type="entry name" value="MUREIN L,D-TRANSPEPTIDASE CATALYTIC DOMAIN FAMILY PROTEIN"/>
    <property type="match status" value="1"/>
</dbReference>
<dbReference type="OrthoDB" id="1247236at2"/>
<dbReference type="PANTHER" id="PTHR38477">
    <property type="entry name" value="HYPOTHETICAL EXPORTED PROTEIN"/>
    <property type="match status" value="1"/>
</dbReference>
<gene>
    <name evidence="1" type="ORF">SAMN05421785_101518</name>
</gene>
<dbReference type="PROSITE" id="PS51257">
    <property type="entry name" value="PROKAR_LIPOPROTEIN"/>
    <property type="match status" value="1"/>
</dbReference>
<name>A0A1N7KIP9_9FLAO</name>
<evidence type="ECO:0000313" key="1">
    <source>
        <dbReference type="EMBL" id="SIS61374.1"/>
    </source>
</evidence>